<name>A0ABP8GYD9_9BACT</name>
<sequence>MLAGIASLYVEEAGSGNVVFSQNARTGLAPASTQKVITAATAYELLGRDFRYRTDFYLAKGPSMRSQNPRDSFHFLVVKPSGDPTLGSWRWKFTTESAVQARLVDALRKSGARSIQDVRIDTVGWQGESIPGGWTWQDVGNYFGAAAHAVNWHENQYDLVLRSKGRGLGELAEFVETRPKIPGFALTSFVRVAAKGTGDRTNIYYGTRPSAIGYPLEARGTIPADAEAFTVTGSFPDPWVPFYSALWDTLRAAQLSPAALNVYAPAAAMAHQGLPQRLAHSEYSPSLDSMVFFFLRRSVNLYGEAFTRRIALQAGRQALTDEGTEVMRGFWKERGASVAELHLMDGSGLSPENRVSTRAQVQVLQYARSRPWFAGYFQAFPLYNEMKMKSGTISRVKGFCGYHKARDGKEYVFSFIVNNYNGSASAIVQKMYAVLNELK</sequence>
<dbReference type="InterPro" id="IPR000667">
    <property type="entry name" value="Peptidase_S13"/>
</dbReference>
<dbReference type="Proteomes" id="UP001501725">
    <property type="component" value="Unassembled WGS sequence"/>
</dbReference>
<dbReference type="NCBIfam" id="TIGR00666">
    <property type="entry name" value="PBP4"/>
    <property type="match status" value="1"/>
</dbReference>
<dbReference type="EMBL" id="BAABGY010000007">
    <property type="protein sequence ID" value="GAA4331782.1"/>
    <property type="molecule type" value="Genomic_DNA"/>
</dbReference>
<dbReference type="Gene3D" id="3.40.710.10">
    <property type="entry name" value="DD-peptidase/beta-lactamase superfamily"/>
    <property type="match status" value="2"/>
</dbReference>
<evidence type="ECO:0000256" key="1">
    <source>
        <dbReference type="ARBA" id="ARBA00006096"/>
    </source>
</evidence>
<dbReference type="InterPro" id="IPR012338">
    <property type="entry name" value="Beta-lactam/transpept-like"/>
</dbReference>
<evidence type="ECO:0000313" key="3">
    <source>
        <dbReference type="EMBL" id="GAA4331782.1"/>
    </source>
</evidence>
<keyword evidence="2" id="KW-0378">Hydrolase</keyword>
<dbReference type="Pfam" id="PF02113">
    <property type="entry name" value="Peptidase_S13"/>
    <property type="match status" value="1"/>
</dbReference>
<protein>
    <submittedName>
        <fullName evidence="3">Serine-type D-Ala-D-Ala carboxypeptidase</fullName>
    </submittedName>
</protein>
<accession>A0ABP8GYD9</accession>
<reference evidence="4" key="1">
    <citation type="journal article" date="2019" name="Int. J. Syst. Evol. Microbiol.">
        <title>The Global Catalogue of Microorganisms (GCM) 10K type strain sequencing project: providing services to taxonomists for standard genome sequencing and annotation.</title>
        <authorList>
            <consortium name="The Broad Institute Genomics Platform"/>
            <consortium name="The Broad Institute Genome Sequencing Center for Infectious Disease"/>
            <person name="Wu L."/>
            <person name="Ma J."/>
        </authorList>
    </citation>
    <scope>NUCLEOTIDE SEQUENCE [LARGE SCALE GENOMIC DNA]</scope>
    <source>
        <strain evidence="4">JCM 17919</strain>
    </source>
</reference>
<organism evidence="3 4">
    <name type="scientific">Flaviaesturariibacter amylovorans</name>
    <dbReference type="NCBI Taxonomy" id="1084520"/>
    <lineage>
        <taxon>Bacteria</taxon>
        <taxon>Pseudomonadati</taxon>
        <taxon>Bacteroidota</taxon>
        <taxon>Chitinophagia</taxon>
        <taxon>Chitinophagales</taxon>
        <taxon>Chitinophagaceae</taxon>
        <taxon>Flaviaestuariibacter</taxon>
    </lineage>
</organism>
<comment type="caution">
    <text evidence="3">The sequence shown here is derived from an EMBL/GenBank/DDBJ whole genome shotgun (WGS) entry which is preliminary data.</text>
</comment>
<comment type="similarity">
    <text evidence="1">Belongs to the peptidase S13 family.</text>
</comment>
<keyword evidence="4" id="KW-1185">Reference proteome</keyword>
<dbReference type="GO" id="GO:0004180">
    <property type="term" value="F:carboxypeptidase activity"/>
    <property type="evidence" value="ECO:0007669"/>
    <property type="project" value="UniProtKB-KW"/>
</dbReference>
<evidence type="ECO:0000313" key="4">
    <source>
        <dbReference type="Proteomes" id="UP001501725"/>
    </source>
</evidence>
<proteinExistence type="inferred from homology"/>
<keyword evidence="3" id="KW-0645">Protease</keyword>
<dbReference type="PRINTS" id="PR00922">
    <property type="entry name" value="DADACBPTASE3"/>
</dbReference>
<evidence type="ECO:0000256" key="2">
    <source>
        <dbReference type="ARBA" id="ARBA00022801"/>
    </source>
</evidence>
<dbReference type="PANTHER" id="PTHR30023:SF0">
    <property type="entry name" value="PENICILLIN-SENSITIVE CARBOXYPEPTIDASE A"/>
    <property type="match status" value="1"/>
</dbReference>
<dbReference type="SUPFAM" id="SSF56601">
    <property type="entry name" value="beta-lactamase/transpeptidase-like"/>
    <property type="match status" value="1"/>
</dbReference>
<gene>
    <name evidence="3" type="primary">dacB</name>
    <name evidence="3" type="ORF">GCM10023184_23920</name>
</gene>
<dbReference type="PANTHER" id="PTHR30023">
    <property type="entry name" value="D-ALANYL-D-ALANINE CARBOXYPEPTIDASE"/>
    <property type="match status" value="1"/>
</dbReference>
<keyword evidence="3" id="KW-0121">Carboxypeptidase</keyword>